<keyword evidence="2" id="KW-1185">Reference proteome</keyword>
<proteinExistence type="predicted"/>
<protein>
    <recommendedName>
        <fullName evidence="3">F-box domain-containing protein</fullName>
    </recommendedName>
</protein>
<reference evidence="2" key="2">
    <citation type="submission" date="2015-01" db="EMBL/GenBank/DDBJ databases">
        <title>Evolutionary Origins and Diversification of the Mycorrhizal Mutualists.</title>
        <authorList>
            <consortium name="DOE Joint Genome Institute"/>
            <consortium name="Mycorrhizal Genomics Consortium"/>
            <person name="Kohler A."/>
            <person name="Kuo A."/>
            <person name="Nagy L.G."/>
            <person name="Floudas D."/>
            <person name="Copeland A."/>
            <person name="Barry K.W."/>
            <person name="Cichocki N."/>
            <person name="Veneault-Fourrey C."/>
            <person name="LaButti K."/>
            <person name="Lindquist E.A."/>
            <person name="Lipzen A."/>
            <person name="Lundell T."/>
            <person name="Morin E."/>
            <person name="Murat C."/>
            <person name="Riley R."/>
            <person name="Ohm R."/>
            <person name="Sun H."/>
            <person name="Tunlid A."/>
            <person name="Henrissat B."/>
            <person name="Grigoriev I.V."/>
            <person name="Hibbett D.S."/>
            <person name="Martin F."/>
        </authorList>
    </citation>
    <scope>NUCLEOTIDE SEQUENCE [LARGE SCALE GENOMIC DNA]</scope>
    <source>
        <strain evidence="2">Foug A</strain>
    </source>
</reference>
<dbReference type="STRING" id="1036808.A0A0C3DW22"/>
<gene>
    <name evidence="1" type="ORF">SCLCIDRAFT_1217113</name>
</gene>
<dbReference type="OrthoDB" id="3543113at2759"/>
<name>A0A0C3DW22_9AGAM</name>
<dbReference type="SUPFAM" id="SSF52047">
    <property type="entry name" value="RNI-like"/>
    <property type="match status" value="1"/>
</dbReference>
<evidence type="ECO:0000313" key="1">
    <source>
        <dbReference type="EMBL" id="KIM60086.1"/>
    </source>
</evidence>
<dbReference type="EMBL" id="KN822066">
    <property type="protein sequence ID" value="KIM60086.1"/>
    <property type="molecule type" value="Genomic_DNA"/>
</dbReference>
<evidence type="ECO:0000313" key="2">
    <source>
        <dbReference type="Proteomes" id="UP000053989"/>
    </source>
</evidence>
<evidence type="ECO:0008006" key="3">
    <source>
        <dbReference type="Google" id="ProtNLM"/>
    </source>
</evidence>
<dbReference type="Proteomes" id="UP000053989">
    <property type="component" value="Unassembled WGS sequence"/>
</dbReference>
<dbReference type="InParanoid" id="A0A0C3DW22"/>
<dbReference type="InterPro" id="IPR032675">
    <property type="entry name" value="LRR_dom_sf"/>
</dbReference>
<dbReference type="HOGENOM" id="CLU_021164_0_1_1"/>
<dbReference type="Gene3D" id="3.80.10.10">
    <property type="entry name" value="Ribonuclease Inhibitor"/>
    <property type="match status" value="1"/>
</dbReference>
<accession>A0A0C3DW22</accession>
<reference evidence="1 2" key="1">
    <citation type="submission" date="2014-04" db="EMBL/GenBank/DDBJ databases">
        <authorList>
            <consortium name="DOE Joint Genome Institute"/>
            <person name="Kuo A."/>
            <person name="Kohler A."/>
            <person name="Nagy L.G."/>
            <person name="Floudas D."/>
            <person name="Copeland A."/>
            <person name="Barry K.W."/>
            <person name="Cichocki N."/>
            <person name="Veneault-Fourrey C."/>
            <person name="LaButti K."/>
            <person name="Lindquist E.A."/>
            <person name="Lipzen A."/>
            <person name="Lundell T."/>
            <person name="Morin E."/>
            <person name="Murat C."/>
            <person name="Sun H."/>
            <person name="Tunlid A."/>
            <person name="Henrissat B."/>
            <person name="Grigoriev I.V."/>
            <person name="Hibbett D.S."/>
            <person name="Martin F."/>
            <person name="Nordberg H.P."/>
            <person name="Cantor M.N."/>
            <person name="Hua S.X."/>
        </authorList>
    </citation>
    <scope>NUCLEOTIDE SEQUENCE [LARGE SCALE GENOMIC DNA]</scope>
    <source>
        <strain evidence="1 2">Foug A</strain>
    </source>
</reference>
<dbReference type="AlphaFoldDB" id="A0A0C3DW22"/>
<organism evidence="1 2">
    <name type="scientific">Scleroderma citrinum Foug A</name>
    <dbReference type="NCBI Taxonomy" id="1036808"/>
    <lineage>
        <taxon>Eukaryota</taxon>
        <taxon>Fungi</taxon>
        <taxon>Dikarya</taxon>
        <taxon>Basidiomycota</taxon>
        <taxon>Agaricomycotina</taxon>
        <taxon>Agaricomycetes</taxon>
        <taxon>Agaricomycetidae</taxon>
        <taxon>Boletales</taxon>
        <taxon>Sclerodermatineae</taxon>
        <taxon>Sclerodermataceae</taxon>
        <taxon>Scleroderma</taxon>
    </lineage>
</organism>
<sequence>MARPPIPEHLYFLRHMFAYIDDGATLYALSRTCRTFREPATDLIWETLTDLLPMLVQLPCAERPKGQWHTGVKLVRPPTAADWTTFRGFSSRVRDLRLDLKGSYKSFGPSDFDDITLLLDQHPRYLFPNLRSLTLFDNAAASYFTGRAKYEQNMMVGWFKDLIQVGPTVLSLHYDLVPFIVPDLPAIKSIRKLTITGSPSSLEGGVLQELALCETVPQLTSLESFSCDMPSWDVLWHLGRLPALQELSVELPSRPTLPDGLQKEGAFFSQLKVLDISQGTHLSIAELFRCSDLGKLTTFSAKPTYNPGDPIETQVLDLIPHHCRQLQSLCLGQYNCLYPNVHKLAPYWNLRVLTITLHDSIGSEPWKDYDLVPMIEGLPHLERFYVLDESLRGPDSRPRTAFTLGALVNLVEGCSKLEHISMEFDARERSQLKYMSRRKKGGAMRNDSVRHLSVCNSPATSRKRLAVILSELLPHLEVIAAQTDSKHMSLWKGVATRHTNSPLFRSQTDDAIPRISGPCEGMTLCTLESLGRGSK</sequence>